<dbReference type="EMBL" id="KX284727">
    <property type="protein sequence ID" value="AOM67954.1"/>
    <property type="molecule type" value="Genomic_DNA"/>
</dbReference>
<dbReference type="AlphaFoldDB" id="A0A1C9CHT7"/>
<dbReference type="RefSeq" id="YP_009298016.1">
    <property type="nucleotide sequence ID" value="NC_031179.1"/>
</dbReference>
<name>A0A1C9CHT7_PLOCA</name>
<sequence>MVEYWPNKQGLHLNNEVAHLFSNIQKKFSYNLSNITNNNLYIDILSNRSKNQLFHIILQELEVLILDIIELNLNIKNIKTLNHKILYDLIYKSSISFIKKLNTSEIFSLNINKQKLLLLKRLFLEDRLLIENLLIYIIFGSSKIKSEYFAFNSKNTPKEHVSILLENLIIQISNCVIFIIIENLKSLPKITNFLISNQLCNYIYISNRSIALFRNQLIWQDFLYLYIYQPKLIYSSRYKVWLISSNGLITKYIHTLRSEDILKLSKIKRIFIFYMEIQDLIIPKLEKTLLICSKILLYIFINFLGNSLIFFIRTIISGFYPT</sequence>
<geneLocation type="plastid" evidence="2"/>
<dbReference type="GeneID" id="29074411"/>
<dbReference type="Pfam" id="PF12452">
    <property type="entry name" value="DUF3685"/>
    <property type="match status" value="1"/>
</dbReference>
<reference evidence="2" key="1">
    <citation type="journal article" date="2016" name="BMC Biol.">
        <title>Parallel evolution of highly conserved plastid genome architecture in red seaweeds and seed plants.</title>
        <authorList>
            <person name="Lee J."/>
            <person name="Cho C.H."/>
            <person name="Park S.I."/>
            <person name="Choi J.W."/>
            <person name="Song H.S."/>
            <person name="West J.A."/>
            <person name="Bhattacharya D."/>
            <person name="Yoon H.S."/>
        </authorList>
    </citation>
    <scope>NUCLEOTIDE SEQUENCE</scope>
</reference>
<keyword evidence="1" id="KW-1133">Transmembrane helix</keyword>
<accession>A0A1C9CHT7</accession>
<protein>
    <recommendedName>
        <fullName evidence="3">Ycf55</fullName>
    </recommendedName>
</protein>
<organism evidence="2">
    <name type="scientific">Plocamium cartilagineum</name>
    <name type="common">Red comb weed</name>
    <name type="synonym">Gelidium cartilagineum</name>
    <dbReference type="NCBI Taxonomy" id="31452"/>
    <lineage>
        <taxon>Eukaryota</taxon>
        <taxon>Rhodophyta</taxon>
        <taxon>Florideophyceae</taxon>
        <taxon>Rhodymeniophycidae</taxon>
        <taxon>Plocamiales</taxon>
        <taxon>Plocamiaceae</taxon>
        <taxon>Plocamium</taxon>
    </lineage>
</organism>
<evidence type="ECO:0000313" key="2">
    <source>
        <dbReference type="EMBL" id="AOM67954.1"/>
    </source>
</evidence>
<keyword evidence="1" id="KW-0472">Membrane</keyword>
<feature type="transmembrane region" description="Helical" evidence="1">
    <location>
        <begin position="295"/>
        <end position="316"/>
    </location>
</feature>
<proteinExistence type="predicted"/>
<dbReference type="InterPro" id="IPR022552">
    <property type="entry name" value="UPF_Ycf55"/>
</dbReference>
<dbReference type="PIRSF" id="PIRSF036962">
    <property type="entry name" value="UCP036962_SignTr_Ycf55"/>
    <property type="match status" value="1"/>
</dbReference>
<gene>
    <name evidence="2" type="primary">ycf55</name>
    <name evidence="2" type="ORF">Plocam_118</name>
</gene>
<keyword evidence="2" id="KW-0934">Plastid</keyword>
<evidence type="ECO:0000256" key="1">
    <source>
        <dbReference type="SAM" id="Phobius"/>
    </source>
</evidence>
<dbReference type="InterPro" id="IPR017077">
    <property type="entry name" value="Uncharacterised_Ycf55_algae"/>
</dbReference>
<keyword evidence="1" id="KW-0812">Transmembrane</keyword>
<evidence type="ECO:0008006" key="3">
    <source>
        <dbReference type="Google" id="ProtNLM"/>
    </source>
</evidence>